<dbReference type="PROSITE" id="PS50977">
    <property type="entry name" value="HTH_TETR_2"/>
    <property type="match status" value="1"/>
</dbReference>
<dbReference type="InterPro" id="IPR023772">
    <property type="entry name" value="DNA-bd_HTH_TetR-type_CS"/>
</dbReference>
<name>A0A2S6H154_9PSEU</name>
<dbReference type="Proteomes" id="UP000239203">
    <property type="component" value="Unassembled WGS sequence"/>
</dbReference>
<dbReference type="RefSeq" id="WP_104476145.1">
    <property type="nucleotide sequence ID" value="NZ_CP154825.1"/>
</dbReference>
<dbReference type="PROSITE" id="PS01081">
    <property type="entry name" value="HTH_TETR_1"/>
    <property type="match status" value="1"/>
</dbReference>
<gene>
    <name evidence="4" type="ORF">CLV40_101335</name>
</gene>
<evidence type="ECO:0000256" key="2">
    <source>
        <dbReference type="PROSITE-ProRule" id="PRU00335"/>
    </source>
</evidence>
<keyword evidence="1 2" id="KW-0238">DNA-binding</keyword>
<organism evidence="4 5">
    <name type="scientific">Actinokineospora auranticolor</name>
    <dbReference type="NCBI Taxonomy" id="155976"/>
    <lineage>
        <taxon>Bacteria</taxon>
        <taxon>Bacillati</taxon>
        <taxon>Actinomycetota</taxon>
        <taxon>Actinomycetes</taxon>
        <taxon>Pseudonocardiales</taxon>
        <taxon>Pseudonocardiaceae</taxon>
        <taxon>Actinokineospora</taxon>
    </lineage>
</organism>
<dbReference type="AlphaFoldDB" id="A0A2S6H154"/>
<dbReference type="InterPro" id="IPR009057">
    <property type="entry name" value="Homeodomain-like_sf"/>
</dbReference>
<evidence type="ECO:0000313" key="4">
    <source>
        <dbReference type="EMBL" id="PPK71146.1"/>
    </source>
</evidence>
<sequence>MPRTTPEYAEARRVQVLDGARRCFARHGYEGTTVRVLESEIGLSSGAIFNYFPSKLDLFVALAEQDTARIARLWLSGGLRAVVETFAEVGQELSGSYLELGRRVWSDPEFREKWETRGAELAAAIDEGIAAGVREGRFRTDIPAAALADFATIVLDGFMLRIRIGGLPAHREQLYVLFEDALAALRAPVS</sequence>
<comment type="caution">
    <text evidence="4">The sequence shown here is derived from an EMBL/GenBank/DDBJ whole genome shotgun (WGS) entry which is preliminary data.</text>
</comment>
<dbReference type="SUPFAM" id="SSF48498">
    <property type="entry name" value="Tetracyclin repressor-like, C-terminal domain"/>
    <property type="match status" value="1"/>
</dbReference>
<accession>A0A2S6H154</accession>
<dbReference type="InterPro" id="IPR036271">
    <property type="entry name" value="Tet_transcr_reg_TetR-rel_C_sf"/>
</dbReference>
<evidence type="ECO:0000313" key="5">
    <source>
        <dbReference type="Proteomes" id="UP000239203"/>
    </source>
</evidence>
<keyword evidence="5" id="KW-1185">Reference proteome</keyword>
<dbReference type="OrthoDB" id="5816932at2"/>
<proteinExistence type="predicted"/>
<dbReference type="PANTHER" id="PTHR30055">
    <property type="entry name" value="HTH-TYPE TRANSCRIPTIONAL REGULATOR RUTR"/>
    <property type="match status" value="1"/>
</dbReference>
<reference evidence="4 5" key="1">
    <citation type="submission" date="2018-02" db="EMBL/GenBank/DDBJ databases">
        <title>Genomic Encyclopedia of Archaeal and Bacterial Type Strains, Phase II (KMG-II): from individual species to whole genera.</title>
        <authorList>
            <person name="Goeker M."/>
        </authorList>
    </citation>
    <scope>NUCLEOTIDE SEQUENCE [LARGE SCALE GENOMIC DNA]</scope>
    <source>
        <strain evidence="4 5">YU 961-1</strain>
    </source>
</reference>
<dbReference type="SUPFAM" id="SSF46689">
    <property type="entry name" value="Homeodomain-like"/>
    <property type="match status" value="1"/>
</dbReference>
<dbReference type="PRINTS" id="PR00455">
    <property type="entry name" value="HTHTETR"/>
</dbReference>
<dbReference type="GO" id="GO:0000976">
    <property type="term" value="F:transcription cis-regulatory region binding"/>
    <property type="evidence" value="ECO:0007669"/>
    <property type="project" value="TreeGrafter"/>
</dbReference>
<dbReference type="GO" id="GO:0003700">
    <property type="term" value="F:DNA-binding transcription factor activity"/>
    <property type="evidence" value="ECO:0007669"/>
    <property type="project" value="TreeGrafter"/>
</dbReference>
<evidence type="ECO:0000256" key="1">
    <source>
        <dbReference type="ARBA" id="ARBA00023125"/>
    </source>
</evidence>
<dbReference type="Pfam" id="PF00440">
    <property type="entry name" value="TetR_N"/>
    <property type="match status" value="1"/>
</dbReference>
<dbReference type="InterPro" id="IPR001647">
    <property type="entry name" value="HTH_TetR"/>
</dbReference>
<protein>
    <submittedName>
        <fullName evidence="4">AcrR family transcriptional regulator</fullName>
    </submittedName>
</protein>
<dbReference type="EMBL" id="PTIX01000001">
    <property type="protein sequence ID" value="PPK71146.1"/>
    <property type="molecule type" value="Genomic_DNA"/>
</dbReference>
<dbReference type="Gene3D" id="1.10.357.10">
    <property type="entry name" value="Tetracycline Repressor, domain 2"/>
    <property type="match status" value="1"/>
</dbReference>
<dbReference type="InterPro" id="IPR050109">
    <property type="entry name" value="HTH-type_TetR-like_transc_reg"/>
</dbReference>
<evidence type="ECO:0000259" key="3">
    <source>
        <dbReference type="PROSITE" id="PS50977"/>
    </source>
</evidence>
<feature type="DNA-binding region" description="H-T-H motif" evidence="2">
    <location>
        <begin position="33"/>
        <end position="52"/>
    </location>
</feature>
<dbReference type="PANTHER" id="PTHR30055:SF229">
    <property type="entry name" value="HTH-TYPE TRANSCRIPTIONAL REPRESSOR RV1474C"/>
    <property type="match status" value="1"/>
</dbReference>
<feature type="domain" description="HTH tetR-type" evidence="3">
    <location>
        <begin position="10"/>
        <end position="70"/>
    </location>
</feature>